<accession>A0ABQ5RPB3</accession>
<sequence>MARDISLHLAALALIAFVAVLGPGAEAQRKKAPPPVNPPPPPLVRRRLSPPQPPPASPPGPRPPSPSLPPSPPSPPSPPPPGSPPPPNPPPLNPPPPPKATPVNKPPPSPPPPSSPAGTSAAQPNFVLIMADDQDYLLNATHPAYMPKLHKYIADKGLHLNNFIVTSSLCCPSRVSLLTGRFTHNHNVTSNQAPQGGWGRFKAQNLDADWLPLWLKPLGYNTYFTGKFINLFDVLPGDIKNCPKGWDMFDPLTDKSVYDYINYDFTPQCARLDSFRNAYQTDTISDRALGYIDDAVAKGKPFYLQINPAACHTACPKGAEEGGSCVPPVPNPKYAGRFSSVSVPRLSNWNMFLSNVLNIGPDGSTNPTGIDRHYQKRLETMLSVDDLIENVVTKLEQKGVLDNTYVIYVSDNGYHLGNHGLPKGKTLPYEEDIRVPFYMRGPGVPSGVVHPYMATMVDLTSTLIALGGGSPPNRLDGIPLPLDRIAQATSAPKTSLPSNSKVPTSNGTLRQMLPVEMWINALAKDLDKKDYRSVRICTNFTLSSDGRTETCWKYTIWCVWPTTTNFKELFDLGADPGEITNLISLANGDVNYKRLVNRLDALLQVMGYCTGDTCRRPWLKIHPGGEVDSFEQAMSPVYDGKYEAYTKFAWRSCQQYYDPVNNEFADRSLGGLSRWTSSG</sequence>
<dbReference type="PANTHER" id="PTHR43108">
    <property type="entry name" value="N-ACETYLGLUCOSAMINE-6-SULFATASE FAMILY MEMBER"/>
    <property type="match status" value="1"/>
</dbReference>
<evidence type="ECO:0000256" key="4">
    <source>
        <dbReference type="ARBA" id="ARBA00023180"/>
    </source>
</evidence>
<dbReference type="Proteomes" id="UP001165090">
    <property type="component" value="Unassembled WGS sequence"/>
</dbReference>
<evidence type="ECO:0000256" key="3">
    <source>
        <dbReference type="ARBA" id="ARBA00022801"/>
    </source>
</evidence>
<dbReference type="SUPFAM" id="SSF53649">
    <property type="entry name" value="Alkaline phosphatase-like"/>
    <property type="match status" value="1"/>
</dbReference>
<feature type="chain" id="PRO_5046063951" description="Sulfatase N-terminal domain-containing protein" evidence="6">
    <location>
        <begin position="28"/>
        <end position="679"/>
    </location>
</feature>
<dbReference type="Gene3D" id="3.40.720.10">
    <property type="entry name" value="Alkaline Phosphatase, subunit A"/>
    <property type="match status" value="1"/>
</dbReference>
<name>A0ABQ5RPB3_9CHLO</name>
<organism evidence="8 9">
    <name type="scientific">Volvox africanus</name>
    <dbReference type="NCBI Taxonomy" id="51714"/>
    <lineage>
        <taxon>Eukaryota</taxon>
        <taxon>Viridiplantae</taxon>
        <taxon>Chlorophyta</taxon>
        <taxon>core chlorophytes</taxon>
        <taxon>Chlorophyceae</taxon>
        <taxon>CS clade</taxon>
        <taxon>Chlamydomonadales</taxon>
        <taxon>Volvocaceae</taxon>
        <taxon>Volvox</taxon>
    </lineage>
</organism>
<feature type="region of interest" description="Disordered" evidence="5">
    <location>
        <begin position="25"/>
        <end position="121"/>
    </location>
</feature>
<dbReference type="CDD" id="cd16147">
    <property type="entry name" value="G6S"/>
    <property type="match status" value="1"/>
</dbReference>
<evidence type="ECO:0000256" key="2">
    <source>
        <dbReference type="ARBA" id="ARBA00022729"/>
    </source>
</evidence>
<gene>
    <name evidence="8" type="ORF">VaNZ11_001283</name>
</gene>
<comment type="caution">
    <text evidence="8">The sequence shown here is derived from an EMBL/GenBank/DDBJ whole genome shotgun (WGS) entry which is preliminary data.</text>
</comment>
<evidence type="ECO:0000256" key="5">
    <source>
        <dbReference type="SAM" id="MobiDB-lite"/>
    </source>
</evidence>
<dbReference type="InterPro" id="IPR000917">
    <property type="entry name" value="Sulfatase_N"/>
</dbReference>
<dbReference type="InterPro" id="IPR024607">
    <property type="entry name" value="Sulfatase_CS"/>
</dbReference>
<evidence type="ECO:0000256" key="6">
    <source>
        <dbReference type="SAM" id="SignalP"/>
    </source>
</evidence>
<reference evidence="8 9" key="1">
    <citation type="journal article" date="2023" name="IScience">
        <title>Expanded male sex-determining region conserved during the evolution of homothallism in the green alga Volvox.</title>
        <authorList>
            <person name="Yamamoto K."/>
            <person name="Matsuzaki R."/>
            <person name="Mahakham W."/>
            <person name="Heman W."/>
            <person name="Sekimoto H."/>
            <person name="Kawachi M."/>
            <person name="Minakuchi Y."/>
            <person name="Toyoda A."/>
            <person name="Nozaki H."/>
        </authorList>
    </citation>
    <scope>NUCLEOTIDE SEQUENCE [LARGE SCALE GENOMIC DNA]</scope>
    <source>
        <strain evidence="8 9">NIES-4468</strain>
    </source>
</reference>
<feature type="compositionally biased region" description="Pro residues" evidence="5">
    <location>
        <begin position="50"/>
        <end position="115"/>
    </location>
</feature>
<dbReference type="Pfam" id="PF00884">
    <property type="entry name" value="Sulfatase"/>
    <property type="match status" value="1"/>
</dbReference>
<comment type="similarity">
    <text evidence="1">Belongs to the sulfatase family.</text>
</comment>
<keyword evidence="4" id="KW-0325">Glycoprotein</keyword>
<feature type="domain" description="Sulfatase N-terminal" evidence="7">
    <location>
        <begin position="124"/>
        <end position="468"/>
    </location>
</feature>
<dbReference type="PANTHER" id="PTHR43108:SF8">
    <property type="entry name" value="SD21168P"/>
    <property type="match status" value="1"/>
</dbReference>
<feature type="compositionally biased region" description="Pro residues" evidence="5">
    <location>
        <begin position="33"/>
        <end position="43"/>
    </location>
</feature>
<protein>
    <recommendedName>
        <fullName evidence="7">Sulfatase N-terminal domain-containing protein</fullName>
    </recommendedName>
</protein>
<keyword evidence="9" id="KW-1185">Reference proteome</keyword>
<dbReference type="InterPro" id="IPR017850">
    <property type="entry name" value="Alkaline_phosphatase_core_sf"/>
</dbReference>
<dbReference type="EMBL" id="BSDZ01000004">
    <property type="protein sequence ID" value="GLI59401.1"/>
    <property type="molecule type" value="Genomic_DNA"/>
</dbReference>
<feature type="signal peptide" evidence="6">
    <location>
        <begin position="1"/>
        <end position="27"/>
    </location>
</feature>
<evidence type="ECO:0000259" key="7">
    <source>
        <dbReference type="Pfam" id="PF00884"/>
    </source>
</evidence>
<proteinExistence type="inferred from homology"/>
<evidence type="ECO:0000256" key="1">
    <source>
        <dbReference type="ARBA" id="ARBA00008779"/>
    </source>
</evidence>
<evidence type="ECO:0000313" key="9">
    <source>
        <dbReference type="Proteomes" id="UP001165090"/>
    </source>
</evidence>
<keyword evidence="2 6" id="KW-0732">Signal</keyword>
<evidence type="ECO:0000313" key="8">
    <source>
        <dbReference type="EMBL" id="GLI59401.1"/>
    </source>
</evidence>
<keyword evidence="3" id="KW-0378">Hydrolase</keyword>
<dbReference type="PROSITE" id="PS00523">
    <property type="entry name" value="SULFATASE_1"/>
    <property type="match status" value="1"/>
</dbReference>